<reference evidence="17 19" key="2">
    <citation type="submission" date="2018-12" db="EMBL/GenBank/DDBJ databases">
        <authorList>
            <consortium name="Pathogen Informatics"/>
        </authorList>
    </citation>
    <scope>NUCLEOTIDE SEQUENCE [LARGE SCALE GENOMIC DNA]</scope>
    <source>
        <strain evidence="17 19">NCTC13489</strain>
    </source>
</reference>
<dbReference type="EC" id="3.2.2.31" evidence="5"/>
<evidence type="ECO:0000313" key="17">
    <source>
        <dbReference type="EMBL" id="VEH98884.1"/>
    </source>
</evidence>
<dbReference type="OrthoDB" id="9802365at2"/>
<dbReference type="KEGG" id="cant:NCTC13489_01222"/>
<evidence type="ECO:0000313" key="16">
    <source>
        <dbReference type="EMBL" id="KEY19098.1"/>
    </source>
</evidence>
<reference evidence="16 18" key="1">
    <citation type="submission" date="2014-07" db="EMBL/GenBank/DDBJ databases">
        <authorList>
            <person name="Pisani N.G."/>
            <person name="Newman J.D."/>
        </authorList>
    </citation>
    <scope>NUCLEOTIDE SEQUENCE [LARGE SCALE GENOMIC DNA]</scope>
    <source>
        <strain evidence="16 18">LMG 24720</strain>
    </source>
</reference>
<evidence type="ECO:0000256" key="3">
    <source>
        <dbReference type="ARBA" id="ARBA00002933"/>
    </source>
</evidence>
<evidence type="ECO:0000256" key="12">
    <source>
        <dbReference type="ARBA" id="ARBA00023014"/>
    </source>
</evidence>
<dbReference type="GO" id="GO:0032357">
    <property type="term" value="F:oxidized purine DNA binding"/>
    <property type="evidence" value="ECO:0007669"/>
    <property type="project" value="TreeGrafter"/>
</dbReference>
<evidence type="ECO:0000256" key="5">
    <source>
        <dbReference type="ARBA" id="ARBA00012045"/>
    </source>
</evidence>
<dbReference type="SMART" id="SM00478">
    <property type="entry name" value="ENDO3c"/>
    <property type="match status" value="1"/>
</dbReference>
<dbReference type="STRING" id="266748.HY04_11745"/>
<dbReference type="InterPro" id="IPR003265">
    <property type="entry name" value="HhH-GPD_domain"/>
</dbReference>
<evidence type="ECO:0000313" key="18">
    <source>
        <dbReference type="Proteomes" id="UP000028349"/>
    </source>
</evidence>
<dbReference type="Pfam" id="PF00730">
    <property type="entry name" value="HhH-GPD"/>
    <property type="match status" value="1"/>
</dbReference>
<dbReference type="PANTHER" id="PTHR42944">
    <property type="entry name" value="ADENINE DNA GLYCOSYLASE"/>
    <property type="match status" value="1"/>
</dbReference>
<dbReference type="PANTHER" id="PTHR42944:SF1">
    <property type="entry name" value="ADENINE DNA GLYCOSYLASE"/>
    <property type="match status" value="1"/>
</dbReference>
<feature type="domain" description="HhH-GPD" evidence="15">
    <location>
        <begin position="45"/>
        <end position="196"/>
    </location>
</feature>
<dbReference type="AlphaFoldDB" id="A0A448NQK0"/>
<dbReference type="Proteomes" id="UP000028349">
    <property type="component" value="Unassembled WGS sequence"/>
</dbReference>
<sequence>MKTKKQNADFLYVGRKLLDWYQIHGRDLPFRKTSDPYKIWICEIIFQQTRIEQGLNHYRNFIERFPDVQTLASSQTDDVLLYWKGLGYYSRALNLHKAALQIINDFDGVFPTEHDDILKLKGVGKYTAAAVSSICFGKHIAAVDGNFYRVLSRVFADDFDISNSKAFHYFSELALKMMPENEAGHFNEAMMDLGSEICKPRNPLCESCPLNKECLAFNLGKIPNFPVKTKKVKATDLELHYSFVEFEGQFLIRQRKDDFIWKKLYEFPIEFPVEWEQFITKQKTIAHKLTHKNLTIQISHIRLESQDVFTEFASENGFTIINEEESHLKSFPKPLENYLTNLFKNTSNV</sequence>
<dbReference type="Proteomes" id="UP000270036">
    <property type="component" value="Chromosome"/>
</dbReference>
<organism evidence="17 19">
    <name type="scientific">Kaistella antarctica</name>
    <dbReference type="NCBI Taxonomy" id="266748"/>
    <lineage>
        <taxon>Bacteria</taxon>
        <taxon>Pseudomonadati</taxon>
        <taxon>Bacteroidota</taxon>
        <taxon>Flavobacteriia</taxon>
        <taxon>Flavobacteriales</taxon>
        <taxon>Weeksellaceae</taxon>
        <taxon>Chryseobacterium group</taxon>
        <taxon>Kaistella</taxon>
    </lineage>
</organism>
<dbReference type="CDD" id="cd00056">
    <property type="entry name" value="ENDO3c"/>
    <property type="match status" value="1"/>
</dbReference>
<keyword evidence="8" id="KW-0479">Metal-binding</keyword>
<evidence type="ECO:0000256" key="8">
    <source>
        <dbReference type="ARBA" id="ARBA00022723"/>
    </source>
</evidence>
<name>A0A448NQK0_9FLAO</name>
<protein>
    <recommendedName>
        <fullName evidence="6">Adenine DNA glycosylase</fullName>
        <ecNumber evidence="5">3.2.2.31</ecNumber>
    </recommendedName>
</protein>
<evidence type="ECO:0000256" key="11">
    <source>
        <dbReference type="ARBA" id="ARBA00023004"/>
    </source>
</evidence>
<comment type="catalytic activity">
    <reaction evidence="1">
        <text>Hydrolyzes free adenine bases from 7,8-dihydro-8-oxoguanine:adenine mismatched double-stranded DNA, leaving an apurinic site.</text>
        <dbReference type="EC" id="3.2.2.31"/>
    </reaction>
</comment>
<evidence type="ECO:0000256" key="2">
    <source>
        <dbReference type="ARBA" id="ARBA00001966"/>
    </source>
</evidence>
<dbReference type="Pfam" id="PF14815">
    <property type="entry name" value="NUDIX_4"/>
    <property type="match status" value="1"/>
</dbReference>
<dbReference type="GO" id="GO:0006298">
    <property type="term" value="P:mismatch repair"/>
    <property type="evidence" value="ECO:0007669"/>
    <property type="project" value="TreeGrafter"/>
</dbReference>
<evidence type="ECO:0000256" key="10">
    <source>
        <dbReference type="ARBA" id="ARBA00022801"/>
    </source>
</evidence>
<dbReference type="GO" id="GO:0000701">
    <property type="term" value="F:purine-specific mismatch base pair DNA N-glycosylase activity"/>
    <property type="evidence" value="ECO:0007669"/>
    <property type="project" value="UniProtKB-EC"/>
</dbReference>
<evidence type="ECO:0000256" key="1">
    <source>
        <dbReference type="ARBA" id="ARBA00000843"/>
    </source>
</evidence>
<dbReference type="InterPro" id="IPR005760">
    <property type="entry name" value="A/G_AdeGlyc_MutY"/>
</dbReference>
<comment type="function">
    <text evidence="3">Adenine glycosylase active on G-A mispairs. MutY also corrects error-prone DNA synthesis past GO lesions which are due to the oxidatively damaged form of guanine: 7,8-dihydro-8-oxoguanine (8-oxo-dGTP).</text>
</comment>
<keyword evidence="7" id="KW-0004">4Fe-4S</keyword>
<dbReference type="GO" id="GO:0006284">
    <property type="term" value="P:base-excision repair"/>
    <property type="evidence" value="ECO:0007669"/>
    <property type="project" value="InterPro"/>
</dbReference>
<dbReference type="RefSeq" id="WP_034719926.1">
    <property type="nucleotide sequence ID" value="NZ_FOIX01000003.1"/>
</dbReference>
<dbReference type="GO" id="GO:0051539">
    <property type="term" value="F:4 iron, 4 sulfur cluster binding"/>
    <property type="evidence" value="ECO:0007669"/>
    <property type="project" value="UniProtKB-KW"/>
</dbReference>
<comment type="cofactor">
    <cofactor evidence="2">
        <name>[4Fe-4S] cluster</name>
        <dbReference type="ChEBI" id="CHEBI:49883"/>
    </cofactor>
</comment>
<keyword evidence="12" id="KW-0411">Iron-sulfur</keyword>
<dbReference type="InterPro" id="IPR011257">
    <property type="entry name" value="DNA_glycosylase"/>
</dbReference>
<evidence type="ECO:0000256" key="7">
    <source>
        <dbReference type="ARBA" id="ARBA00022485"/>
    </source>
</evidence>
<dbReference type="InterPro" id="IPR004035">
    <property type="entry name" value="Endouclease-III_FeS-bd_BS"/>
</dbReference>
<dbReference type="InterPro" id="IPR003651">
    <property type="entry name" value="Endonuclease3_FeS-loop_motif"/>
</dbReference>
<dbReference type="GO" id="GO:0035485">
    <property type="term" value="F:adenine/guanine mispair binding"/>
    <property type="evidence" value="ECO:0007669"/>
    <property type="project" value="TreeGrafter"/>
</dbReference>
<evidence type="ECO:0000256" key="9">
    <source>
        <dbReference type="ARBA" id="ARBA00022763"/>
    </source>
</evidence>
<gene>
    <name evidence="17" type="primary">mutY</name>
    <name evidence="16" type="ORF">HY04_11745</name>
    <name evidence="17" type="ORF">NCTC13489_01222</name>
</gene>
<keyword evidence="13" id="KW-0234">DNA repair</keyword>
<keyword evidence="11" id="KW-0408">Iron</keyword>
<dbReference type="EMBL" id="LR134441">
    <property type="protein sequence ID" value="VEH98884.1"/>
    <property type="molecule type" value="Genomic_DNA"/>
</dbReference>
<dbReference type="PROSITE" id="PS00764">
    <property type="entry name" value="ENDONUCLEASE_III_1"/>
    <property type="match status" value="1"/>
</dbReference>
<dbReference type="SUPFAM" id="SSF48150">
    <property type="entry name" value="DNA-glycosylase"/>
    <property type="match status" value="1"/>
</dbReference>
<dbReference type="GO" id="GO:0046872">
    <property type="term" value="F:metal ion binding"/>
    <property type="evidence" value="ECO:0007669"/>
    <property type="project" value="UniProtKB-KW"/>
</dbReference>
<dbReference type="InterPro" id="IPR015797">
    <property type="entry name" value="NUDIX_hydrolase-like_dom_sf"/>
</dbReference>
<dbReference type="InterPro" id="IPR044298">
    <property type="entry name" value="MIG/MutY"/>
</dbReference>
<evidence type="ECO:0000313" key="19">
    <source>
        <dbReference type="Proteomes" id="UP000270036"/>
    </source>
</evidence>
<evidence type="ECO:0000256" key="6">
    <source>
        <dbReference type="ARBA" id="ARBA00022023"/>
    </source>
</evidence>
<keyword evidence="9" id="KW-0227">DNA damage</keyword>
<comment type="similarity">
    <text evidence="4">Belongs to the Nth/MutY family.</text>
</comment>
<evidence type="ECO:0000259" key="15">
    <source>
        <dbReference type="SMART" id="SM00478"/>
    </source>
</evidence>
<dbReference type="NCBIfam" id="TIGR01084">
    <property type="entry name" value="mutY"/>
    <property type="match status" value="1"/>
</dbReference>
<dbReference type="InterPro" id="IPR029119">
    <property type="entry name" value="MutY_C"/>
</dbReference>
<dbReference type="SMART" id="SM00525">
    <property type="entry name" value="FES"/>
    <property type="match status" value="1"/>
</dbReference>
<keyword evidence="10 17" id="KW-0378">Hydrolase</keyword>
<dbReference type="GO" id="GO:0034039">
    <property type="term" value="F:8-oxo-7,8-dihydroguanine DNA N-glycosylase activity"/>
    <property type="evidence" value="ECO:0007669"/>
    <property type="project" value="TreeGrafter"/>
</dbReference>
<dbReference type="InterPro" id="IPR023170">
    <property type="entry name" value="HhH_base_excis_C"/>
</dbReference>
<evidence type="ECO:0000256" key="14">
    <source>
        <dbReference type="ARBA" id="ARBA00023295"/>
    </source>
</evidence>
<dbReference type="EMBL" id="JPEP01000002">
    <property type="protein sequence ID" value="KEY19098.1"/>
    <property type="molecule type" value="Genomic_DNA"/>
</dbReference>
<keyword evidence="14 17" id="KW-0326">Glycosidase</keyword>
<evidence type="ECO:0000256" key="13">
    <source>
        <dbReference type="ARBA" id="ARBA00023204"/>
    </source>
</evidence>
<accession>A0A448NQK0</accession>
<proteinExistence type="inferred from homology"/>
<dbReference type="Gene3D" id="1.10.1670.10">
    <property type="entry name" value="Helix-hairpin-Helix base-excision DNA repair enzymes (C-terminal)"/>
    <property type="match status" value="1"/>
</dbReference>
<evidence type="ECO:0000256" key="4">
    <source>
        <dbReference type="ARBA" id="ARBA00008343"/>
    </source>
</evidence>
<keyword evidence="18" id="KW-1185">Reference proteome</keyword>
<dbReference type="SUPFAM" id="SSF55811">
    <property type="entry name" value="Nudix"/>
    <property type="match status" value="1"/>
</dbReference>
<dbReference type="Gene3D" id="1.10.340.30">
    <property type="entry name" value="Hypothetical protein, domain 2"/>
    <property type="match status" value="1"/>
</dbReference>